<dbReference type="AlphaFoldDB" id="A0A495J2I8"/>
<proteinExistence type="predicted"/>
<name>A0A495J2I8_9SPHI</name>
<feature type="domain" description="DUF6089" evidence="1">
    <location>
        <begin position="18"/>
        <end position="213"/>
    </location>
</feature>
<dbReference type="Proteomes" id="UP000268007">
    <property type="component" value="Unassembled WGS sequence"/>
</dbReference>
<dbReference type="SUPFAM" id="SSF56925">
    <property type="entry name" value="OMPA-like"/>
    <property type="match status" value="1"/>
</dbReference>
<evidence type="ECO:0000259" key="1">
    <source>
        <dbReference type="Pfam" id="PF19573"/>
    </source>
</evidence>
<reference evidence="2 3" key="1">
    <citation type="submission" date="2018-10" db="EMBL/GenBank/DDBJ databases">
        <title>Genomic Encyclopedia of Archaeal and Bacterial Type Strains, Phase II (KMG-II): from individual species to whole genera.</title>
        <authorList>
            <person name="Goeker M."/>
        </authorList>
    </citation>
    <scope>NUCLEOTIDE SEQUENCE [LARGE SCALE GENOMIC DNA]</scope>
    <source>
        <strain evidence="2 3">DSM 18602</strain>
    </source>
</reference>
<gene>
    <name evidence="2" type="ORF">BDD43_2739</name>
</gene>
<protein>
    <submittedName>
        <fullName evidence="2">Outer membrane protein with beta-barrel domain</fullName>
    </submittedName>
</protein>
<comment type="caution">
    <text evidence="2">The sequence shown here is derived from an EMBL/GenBank/DDBJ whole genome shotgun (WGS) entry which is preliminary data.</text>
</comment>
<dbReference type="InterPro" id="IPR045743">
    <property type="entry name" value="DUF6089"/>
</dbReference>
<sequence length="270" mass="30228">MHLRLAMSKILLLLFAGLFVLTYTVNAQSWEVGATVGASGYIGDFNPNNPLKFTDPVYGLFLKRNFDPYFSLKLGVSHGTISGYDSQSSNQQMQNRNLSFFTNLDETSLIGELNFFSYIPLVGKNIFTPYIFAGIGTVSYTPQTTYNGEDYDLRALMTEGQQKPYKESAIAVPFGVGVKYNITGQWNIILDLGYRYTNTGYLDDVYGAYPNKTVLTTDIARILSDRSGEINGNYIGSAGSQRGNYRNDTYMFLGFTVSYTFLSSKCYSFR</sequence>
<dbReference type="OrthoDB" id="654178at2"/>
<dbReference type="InterPro" id="IPR011250">
    <property type="entry name" value="OMP/PagP_B-barrel"/>
</dbReference>
<evidence type="ECO:0000313" key="2">
    <source>
        <dbReference type="EMBL" id="RKR82554.1"/>
    </source>
</evidence>
<keyword evidence="3" id="KW-1185">Reference proteome</keyword>
<organism evidence="2 3">
    <name type="scientific">Mucilaginibacter gracilis</name>
    <dbReference type="NCBI Taxonomy" id="423350"/>
    <lineage>
        <taxon>Bacteria</taxon>
        <taxon>Pseudomonadati</taxon>
        <taxon>Bacteroidota</taxon>
        <taxon>Sphingobacteriia</taxon>
        <taxon>Sphingobacteriales</taxon>
        <taxon>Sphingobacteriaceae</taxon>
        <taxon>Mucilaginibacter</taxon>
    </lineage>
</organism>
<evidence type="ECO:0000313" key="3">
    <source>
        <dbReference type="Proteomes" id="UP000268007"/>
    </source>
</evidence>
<dbReference type="Pfam" id="PF19573">
    <property type="entry name" value="DUF6089"/>
    <property type="match status" value="1"/>
</dbReference>
<accession>A0A495J2I8</accession>
<dbReference type="EMBL" id="RBKU01000001">
    <property type="protein sequence ID" value="RKR82554.1"/>
    <property type="molecule type" value="Genomic_DNA"/>
</dbReference>
<dbReference type="Gene3D" id="2.40.160.20">
    <property type="match status" value="1"/>
</dbReference>